<dbReference type="CDD" id="cd01948">
    <property type="entry name" value="EAL"/>
    <property type="match status" value="1"/>
</dbReference>
<dbReference type="PANTHER" id="PTHR44757">
    <property type="entry name" value="DIGUANYLATE CYCLASE DGCP"/>
    <property type="match status" value="1"/>
</dbReference>
<dbReference type="SMART" id="SM00052">
    <property type="entry name" value="EAL"/>
    <property type="match status" value="1"/>
</dbReference>
<dbReference type="EMBL" id="QPII01000004">
    <property type="protein sequence ID" value="RCV90102.1"/>
    <property type="molecule type" value="Genomic_DNA"/>
</dbReference>
<dbReference type="InterPro" id="IPR052155">
    <property type="entry name" value="Biofilm_reg_signaling"/>
</dbReference>
<evidence type="ECO:0000313" key="4">
    <source>
        <dbReference type="Proteomes" id="UP000252405"/>
    </source>
</evidence>
<proteinExistence type="predicted"/>
<dbReference type="Gene3D" id="3.20.20.450">
    <property type="entry name" value="EAL domain"/>
    <property type="match status" value="1"/>
</dbReference>
<reference evidence="3 4" key="1">
    <citation type="submission" date="2018-07" db="EMBL/GenBank/DDBJ databases">
        <title>Halomonas montanilacus sp. nov., isolated from Lake Pengyan on Tibetan Plateau.</title>
        <authorList>
            <person name="Lu H."/>
            <person name="Xing P."/>
            <person name="Wu Q."/>
        </authorList>
    </citation>
    <scope>NUCLEOTIDE SEQUENCE [LARGE SCALE GENOMIC DNA]</scope>
    <source>
        <strain evidence="3 4">PYC7W</strain>
    </source>
</reference>
<dbReference type="InterPro" id="IPR035919">
    <property type="entry name" value="EAL_sf"/>
</dbReference>
<feature type="domain" description="EAL" evidence="1">
    <location>
        <begin position="180"/>
        <end position="431"/>
    </location>
</feature>
<dbReference type="Pfam" id="PF00563">
    <property type="entry name" value="EAL"/>
    <property type="match status" value="1"/>
</dbReference>
<dbReference type="SUPFAM" id="SSF55073">
    <property type="entry name" value="Nucleotide cyclase"/>
    <property type="match status" value="1"/>
</dbReference>
<dbReference type="Pfam" id="PF00990">
    <property type="entry name" value="GGDEF"/>
    <property type="match status" value="1"/>
</dbReference>
<evidence type="ECO:0000259" key="1">
    <source>
        <dbReference type="PROSITE" id="PS50883"/>
    </source>
</evidence>
<dbReference type="PANTHER" id="PTHR44757:SF2">
    <property type="entry name" value="BIOFILM ARCHITECTURE MAINTENANCE PROTEIN MBAA"/>
    <property type="match status" value="1"/>
</dbReference>
<accession>A0A368U1Z0</accession>
<protein>
    <submittedName>
        <fullName evidence="3">EAL domain-containing protein</fullName>
    </submittedName>
</protein>
<dbReference type="OrthoDB" id="6137439at2"/>
<dbReference type="CDD" id="cd01949">
    <property type="entry name" value="GGDEF"/>
    <property type="match status" value="1"/>
</dbReference>
<comment type="caution">
    <text evidence="3">The sequence shown here is derived from an EMBL/GenBank/DDBJ whole genome shotgun (WGS) entry which is preliminary data.</text>
</comment>
<dbReference type="PROSITE" id="PS50887">
    <property type="entry name" value="GGDEF"/>
    <property type="match status" value="1"/>
</dbReference>
<evidence type="ECO:0000313" key="3">
    <source>
        <dbReference type="EMBL" id="RCV90102.1"/>
    </source>
</evidence>
<dbReference type="Gene3D" id="3.30.70.270">
    <property type="match status" value="1"/>
</dbReference>
<dbReference type="Proteomes" id="UP000252405">
    <property type="component" value="Unassembled WGS sequence"/>
</dbReference>
<dbReference type="RefSeq" id="WP_114478389.1">
    <property type="nucleotide sequence ID" value="NZ_QPII01000004.1"/>
</dbReference>
<gene>
    <name evidence="3" type="ORF">DU505_07560</name>
</gene>
<dbReference type="InterPro" id="IPR029787">
    <property type="entry name" value="Nucleotide_cyclase"/>
</dbReference>
<dbReference type="AlphaFoldDB" id="A0A368U1Z0"/>
<feature type="domain" description="GGDEF" evidence="2">
    <location>
        <begin position="38"/>
        <end position="171"/>
    </location>
</feature>
<organism evidence="3 4">
    <name type="scientific">Billgrantia montanilacus</name>
    <dbReference type="NCBI Taxonomy" id="2282305"/>
    <lineage>
        <taxon>Bacteria</taxon>
        <taxon>Pseudomonadati</taxon>
        <taxon>Pseudomonadota</taxon>
        <taxon>Gammaproteobacteria</taxon>
        <taxon>Oceanospirillales</taxon>
        <taxon>Halomonadaceae</taxon>
        <taxon>Billgrantia</taxon>
    </lineage>
</organism>
<dbReference type="PROSITE" id="PS50883">
    <property type="entry name" value="EAL"/>
    <property type="match status" value="1"/>
</dbReference>
<keyword evidence="4" id="KW-1185">Reference proteome</keyword>
<sequence>MSSELAVPARLDELTGLATRKVGERWLAAQVAAAAEGDRIAVLHIDVDQLKEINHALGMQMGDVYLNRIAQRIRRCLADGETVSRLGSDEILVVVPGIRQPEDIAAVVERLLVRTGQPIELADHTVLASCCIGASLFPDHGRTVNELMRHANLARRQAQRLGRRRYQLFTPELLDDGPDALVLRAAFHGALARDELELLYRPQLCARSGQVVAVSAQPRWRSSRFGVMESGLWMGAAADNGQIGDICQWMLTNACRHARSWFEVGFGLRVVVHTSAEGLLDGKFLDRVNVALASSDLPAELLEIELTEDALIQDHRHTARLLEQLKARGVRLSVGGFGSGHANLGHLSSLPLDVLELSDMLIRECLDNSRLQAIIRSIIAMAHELDLEVVASGVSLRQQADYLRQQGCDLLQGSLWARMEYLDSASDEAAD</sequence>
<evidence type="ECO:0000259" key="2">
    <source>
        <dbReference type="PROSITE" id="PS50887"/>
    </source>
</evidence>
<dbReference type="NCBIfam" id="TIGR00254">
    <property type="entry name" value="GGDEF"/>
    <property type="match status" value="1"/>
</dbReference>
<dbReference type="SUPFAM" id="SSF141868">
    <property type="entry name" value="EAL domain-like"/>
    <property type="match status" value="1"/>
</dbReference>
<dbReference type="InterPro" id="IPR000160">
    <property type="entry name" value="GGDEF_dom"/>
</dbReference>
<dbReference type="InterPro" id="IPR001633">
    <property type="entry name" value="EAL_dom"/>
</dbReference>
<dbReference type="SMART" id="SM00267">
    <property type="entry name" value="GGDEF"/>
    <property type="match status" value="1"/>
</dbReference>
<name>A0A368U1Z0_9GAMM</name>
<dbReference type="InterPro" id="IPR043128">
    <property type="entry name" value="Rev_trsase/Diguanyl_cyclase"/>
</dbReference>